<protein>
    <submittedName>
        <fullName evidence="2">Uncharacterized protein</fullName>
    </submittedName>
</protein>
<dbReference type="InterPro" id="IPR019384">
    <property type="entry name" value="FHIP"/>
</dbReference>
<sequence>MGGWERGWWGSVVGWVRRGCEPLSRHLVATLAGTLFQRVVRDVVTSSHTPTPANLLLSIASTTYLTDLLRSTLSFRVLEALVQSILQGNVPHSENGPTTVPEVLVKRLDPAWMVEVNPVDQEKVQDEELGLILEARNELSIATLRLLDALFSTCDRKVMEAFGIVGPEEDSVDADRDEVRKSAVRILSLMALSTEWNGTAESAPPVALYDAVHDGAPNGATPSAIPTTSEVALAPPSVEGFDEYLSDAQTRCEKCVDAVSSDWGGVEWSSRKRRWDRIASDLELATEEPLPCSGDANSFRTALRRLLGSILELPAEQVLLATSLVTLLAAVPHRSVHSLICGKDGILDVIETVAVAARSRSAHVVDFEEKVRNVWSGGVVAYNKQQQSLSIALDPESFVSDIKAWLAMANDKARGFWDQFDTVTEDGTPIQQPSDTSAENAEGLVPSPDVSAEAAQGFVTASMDAAQGLVSASTDAAQGLVTAFSAAKLTVPVTRESTFIPAYATFIEFLKELGAVVLTRAVWSSPVSENTENRAE</sequence>
<evidence type="ECO:0000313" key="2">
    <source>
        <dbReference type="EMBL" id="KXS18802.1"/>
    </source>
</evidence>
<dbReference type="Proteomes" id="UP000070544">
    <property type="component" value="Unassembled WGS sequence"/>
</dbReference>
<organism evidence="2 3">
    <name type="scientific">Gonapodya prolifera (strain JEL478)</name>
    <name type="common">Monoblepharis prolifera</name>
    <dbReference type="NCBI Taxonomy" id="1344416"/>
    <lineage>
        <taxon>Eukaryota</taxon>
        <taxon>Fungi</taxon>
        <taxon>Fungi incertae sedis</taxon>
        <taxon>Chytridiomycota</taxon>
        <taxon>Chytridiomycota incertae sedis</taxon>
        <taxon>Monoblepharidomycetes</taxon>
        <taxon>Monoblepharidales</taxon>
        <taxon>Gonapodyaceae</taxon>
        <taxon>Gonapodya</taxon>
    </lineage>
</organism>
<proteinExistence type="predicted"/>
<dbReference type="AlphaFoldDB" id="A0A139APZ8"/>
<evidence type="ECO:0000256" key="1">
    <source>
        <dbReference type="SAM" id="MobiDB-lite"/>
    </source>
</evidence>
<evidence type="ECO:0000313" key="3">
    <source>
        <dbReference type="Proteomes" id="UP000070544"/>
    </source>
</evidence>
<name>A0A139APZ8_GONPJ</name>
<keyword evidence="3" id="KW-1185">Reference proteome</keyword>
<dbReference type="PANTHER" id="PTHR21705">
    <property type="entry name" value="RAI16 PROTEIN-RELATED"/>
    <property type="match status" value="1"/>
</dbReference>
<accession>A0A139APZ8</accession>
<reference evidence="2 3" key="1">
    <citation type="journal article" date="2015" name="Genome Biol. Evol.">
        <title>Phylogenomic analyses indicate that early fungi evolved digesting cell walls of algal ancestors of land plants.</title>
        <authorList>
            <person name="Chang Y."/>
            <person name="Wang S."/>
            <person name="Sekimoto S."/>
            <person name="Aerts A.L."/>
            <person name="Choi C."/>
            <person name="Clum A."/>
            <person name="LaButti K.M."/>
            <person name="Lindquist E.A."/>
            <person name="Yee Ngan C."/>
            <person name="Ohm R.A."/>
            <person name="Salamov A.A."/>
            <person name="Grigoriev I.V."/>
            <person name="Spatafora J.W."/>
            <person name="Berbee M.L."/>
        </authorList>
    </citation>
    <scope>NUCLEOTIDE SEQUENCE [LARGE SCALE GENOMIC DNA]</scope>
    <source>
        <strain evidence="2 3">JEL478</strain>
    </source>
</reference>
<gene>
    <name evidence="2" type="ORF">M427DRAFT_53298</name>
</gene>
<dbReference type="PANTHER" id="PTHR21705:SF11">
    <property type="entry name" value="FHIP FAMILY PROTEIN CG3558"/>
    <property type="match status" value="1"/>
</dbReference>
<dbReference type="EMBL" id="KQ965740">
    <property type="protein sequence ID" value="KXS18802.1"/>
    <property type="molecule type" value="Genomic_DNA"/>
</dbReference>
<feature type="compositionally biased region" description="Polar residues" evidence="1">
    <location>
        <begin position="429"/>
        <end position="439"/>
    </location>
</feature>
<feature type="region of interest" description="Disordered" evidence="1">
    <location>
        <begin position="424"/>
        <end position="445"/>
    </location>
</feature>